<reference evidence="2" key="1">
    <citation type="submission" date="2017-02" db="EMBL/GenBank/DDBJ databases">
        <authorList>
            <person name="Tafer H."/>
            <person name="Lopandic K."/>
        </authorList>
    </citation>
    <scope>NUCLEOTIDE SEQUENCE [LARGE SCALE GENOMIC DNA]</scope>
    <source>
        <strain evidence="2">CBS 366.77</strain>
    </source>
</reference>
<feature type="non-terminal residue" evidence="1">
    <location>
        <position position="114"/>
    </location>
</feature>
<protein>
    <submittedName>
        <fullName evidence="1">Uncharacterized protein</fullName>
    </submittedName>
</protein>
<comment type="caution">
    <text evidence="1">The sequence shown here is derived from an EMBL/GenBank/DDBJ whole genome shotgun (WGS) entry which is preliminary data.</text>
</comment>
<dbReference type="EMBL" id="MVGC01003205">
    <property type="protein sequence ID" value="RJE16687.1"/>
    <property type="molecule type" value="Genomic_DNA"/>
</dbReference>
<dbReference type="AlphaFoldDB" id="A0A3A2Z5Q8"/>
<dbReference type="Proteomes" id="UP000266188">
    <property type="component" value="Unassembled WGS sequence"/>
</dbReference>
<gene>
    <name evidence="1" type="ORF">PHISCL_10976</name>
</gene>
<name>A0A3A2Z5Q8_9EURO</name>
<sequence length="114" mass="12557">MAVAVNQVGYDVVSAEGDKISVKTFTSSTKVDFNPSTLHHATRVMVLQILIEEGEPSIREALDCSIEELRPLLRNAAGGLYLPVNRIRAAPEELPVNLAELQITDSAMWRNLQI</sequence>
<proteinExistence type="predicted"/>
<accession>A0A3A2Z5Q8</accession>
<evidence type="ECO:0000313" key="2">
    <source>
        <dbReference type="Proteomes" id="UP000266188"/>
    </source>
</evidence>
<organism evidence="1 2">
    <name type="scientific">Aspergillus sclerotialis</name>
    <dbReference type="NCBI Taxonomy" id="2070753"/>
    <lineage>
        <taxon>Eukaryota</taxon>
        <taxon>Fungi</taxon>
        <taxon>Dikarya</taxon>
        <taxon>Ascomycota</taxon>
        <taxon>Pezizomycotina</taxon>
        <taxon>Eurotiomycetes</taxon>
        <taxon>Eurotiomycetidae</taxon>
        <taxon>Eurotiales</taxon>
        <taxon>Aspergillaceae</taxon>
        <taxon>Aspergillus</taxon>
        <taxon>Aspergillus subgen. Polypaecilum</taxon>
    </lineage>
</organism>
<keyword evidence="2" id="KW-1185">Reference proteome</keyword>
<evidence type="ECO:0000313" key="1">
    <source>
        <dbReference type="EMBL" id="RJE16687.1"/>
    </source>
</evidence>